<evidence type="ECO:0000256" key="3">
    <source>
        <dbReference type="ARBA" id="ARBA00022578"/>
    </source>
</evidence>
<keyword evidence="4" id="KW-0233">DNA recombination</keyword>
<dbReference type="PANTHER" id="PTHR33293:SF1">
    <property type="entry name" value="INSERTION ELEMENT IS1 1 PROTEIN INSB-RELATED"/>
    <property type="match status" value="1"/>
</dbReference>
<dbReference type="InterPro" id="IPR051354">
    <property type="entry name" value="Transposase_27_IS1"/>
</dbReference>
<dbReference type="InterPro" id="IPR005063">
    <property type="entry name" value="Transposase_27"/>
</dbReference>
<keyword evidence="3" id="KW-0815">Transposition</keyword>
<dbReference type="EMBL" id="CADCTR010002448">
    <property type="protein sequence ID" value="CAA9353830.1"/>
    <property type="molecule type" value="Genomic_DNA"/>
</dbReference>
<protein>
    <recommendedName>
        <fullName evidence="6">Mobile element protein</fullName>
    </recommendedName>
</protein>
<accession>A0A6J4M9G7</accession>
<comment type="similarity">
    <text evidence="2">Belongs to the transposase 27 family.</text>
</comment>
<reference evidence="5" key="1">
    <citation type="submission" date="2020-02" db="EMBL/GenBank/DDBJ databases">
        <authorList>
            <person name="Meier V. D."/>
        </authorList>
    </citation>
    <scope>NUCLEOTIDE SEQUENCE</scope>
    <source>
        <strain evidence="5">AVDCRST_MAG93</strain>
    </source>
</reference>
<dbReference type="GO" id="GO:0003677">
    <property type="term" value="F:DNA binding"/>
    <property type="evidence" value="ECO:0007669"/>
    <property type="project" value="InterPro"/>
</dbReference>
<name>A0A6J4M9G7_9CHLR</name>
<sequence>MWVWLALCRESRQVVAFVMGDRSRATCERLWKSIPQSYKEATCYSNLWEAYQQVIPEEQHEATGKEEEGETCHIERWINTLRQRLSRFVRKTLSFSKSHQMHHCCLKLFICRYNLERRSVIPE</sequence>
<evidence type="ECO:0000256" key="4">
    <source>
        <dbReference type="ARBA" id="ARBA00023172"/>
    </source>
</evidence>
<evidence type="ECO:0000256" key="1">
    <source>
        <dbReference type="ARBA" id="ARBA00004091"/>
    </source>
</evidence>
<organism evidence="5">
    <name type="scientific">uncultured Chloroflexia bacterium</name>
    <dbReference type="NCBI Taxonomy" id="1672391"/>
    <lineage>
        <taxon>Bacteria</taxon>
        <taxon>Bacillati</taxon>
        <taxon>Chloroflexota</taxon>
        <taxon>Chloroflexia</taxon>
        <taxon>environmental samples</taxon>
    </lineage>
</organism>
<dbReference type="Pfam" id="PF03400">
    <property type="entry name" value="DDE_Tnp_IS1"/>
    <property type="match status" value="1"/>
</dbReference>
<dbReference type="GO" id="GO:0004803">
    <property type="term" value="F:transposase activity"/>
    <property type="evidence" value="ECO:0007669"/>
    <property type="project" value="InterPro"/>
</dbReference>
<comment type="function">
    <text evidence="1">Absolutely required for transposition of IS1.</text>
</comment>
<dbReference type="GO" id="GO:0006313">
    <property type="term" value="P:DNA transposition"/>
    <property type="evidence" value="ECO:0007669"/>
    <property type="project" value="InterPro"/>
</dbReference>
<gene>
    <name evidence="5" type="ORF">AVDCRST_MAG93-7250</name>
</gene>
<dbReference type="PANTHER" id="PTHR33293">
    <property type="entry name" value="INSERTION ELEMENT IS1 1 PROTEIN INSB-RELATED"/>
    <property type="match status" value="1"/>
</dbReference>
<evidence type="ECO:0000313" key="5">
    <source>
        <dbReference type="EMBL" id="CAA9353830.1"/>
    </source>
</evidence>
<evidence type="ECO:0000256" key="2">
    <source>
        <dbReference type="ARBA" id="ARBA00008841"/>
    </source>
</evidence>
<proteinExistence type="inferred from homology"/>
<evidence type="ECO:0008006" key="6">
    <source>
        <dbReference type="Google" id="ProtNLM"/>
    </source>
</evidence>
<dbReference type="AlphaFoldDB" id="A0A6J4M9G7"/>